<feature type="domain" description="UvrD-like helicase ATP-binding" evidence="10">
    <location>
        <begin position="4"/>
        <end position="298"/>
    </location>
</feature>
<evidence type="ECO:0000256" key="2">
    <source>
        <dbReference type="ARBA" id="ARBA00022801"/>
    </source>
</evidence>
<evidence type="ECO:0000256" key="1">
    <source>
        <dbReference type="ARBA" id="ARBA00022741"/>
    </source>
</evidence>
<dbReference type="InterPro" id="IPR014016">
    <property type="entry name" value="UvrD-like_ATP-bd"/>
</dbReference>
<proteinExistence type="predicted"/>
<keyword evidence="11" id="KW-0540">Nuclease</keyword>
<evidence type="ECO:0000256" key="5">
    <source>
        <dbReference type="ARBA" id="ARBA00023235"/>
    </source>
</evidence>
<dbReference type="GO" id="GO:0004527">
    <property type="term" value="F:exonuclease activity"/>
    <property type="evidence" value="ECO:0007669"/>
    <property type="project" value="UniProtKB-KW"/>
</dbReference>
<keyword evidence="3 9" id="KW-0347">Helicase</keyword>
<dbReference type="Gene3D" id="3.40.50.300">
    <property type="entry name" value="P-loop containing nucleotide triphosphate hydrolases"/>
    <property type="match status" value="2"/>
</dbReference>
<dbReference type="Proteomes" id="UP001500399">
    <property type="component" value="Unassembled WGS sequence"/>
</dbReference>
<evidence type="ECO:0000256" key="7">
    <source>
        <dbReference type="ARBA" id="ARBA00034808"/>
    </source>
</evidence>
<dbReference type="InterPro" id="IPR000212">
    <property type="entry name" value="DNA_helicase_UvrD/REP"/>
</dbReference>
<evidence type="ECO:0000256" key="8">
    <source>
        <dbReference type="ARBA" id="ARBA00048988"/>
    </source>
</evidence>
<dbReference type="InterPro" id="IPR014017">
    <property type="entry name" value="DNA_helicase_UvrD-like_C"/>
</dbReference>
<dbReference type="Pfam" id="PF00580">
    <property type="entry name" value="UvrD-helicase"/>
    <property type="match status" value="1"/>
</dbReference>
<dbReference type="PANTHER" id="PTHR11070:SF3">
    <property type="entry name" value="DNA 3'-5' HELICASE"/>
    <property type="match status" value="1"/>
</dbReference>
<evidence type="ECO:0000259" key="10">
    <source>
        <dbReference type="PROSITE" id="PS51198"/>
    </source>
</evidence>
<evidence type="ECO:0000256" key="3">
    <source>
        <dbReference type="ARBA" id="ARBA00022806"/>
    </source>
</evidence>
<gene>
    <name evidence="11" type="ORF">GCM10008919_11910</name>
</gene>
<feature type="binding site" evidence="9">
    <location>
        <begin position="25"/>
        <end position="32"/>
    </location>
    <ligand>
        <name>ATP</name>
        <dbReference type="ChEBI" id="CHEBI:30616"/>
    </ligand>
</feature>
<dbReference type="EMBL" id="BAAACR010000008">
    <property type="protein sequence ID" value="GAA0210260.1"/>
    <property type="molecule type" value="Genomic_DNA"/>
</dbReference>
<dbReference type="Pfam" id="PF13361">
    <property type="entry name" value="UvrD_C"/>
    <property type="match status" value="1"/>
</dbReference>
<accession>A0ABN0T2P2</accession>
<evidence type="ECO:0000313" key="12">
    <source>
        <dbReference type="Proteomes" id="UP001500399"/>
    </source>
</evidence>
<evidence type="ECO:0000256" key="9">
    <source>
        <dbReference type="PROSITE-ProRule" id="PRU00560"/>
    </source>
</evidence>
<keyword evidence="12" id="KW-1185">Reference proteome</keyword>
<comment type="catalytic activity">
    <reaction evidence="8">
        <text>ATP + H2O = ADP + phosphate + H(+)</text>
        <dbReference type="Rhea" id="RHEA:13065"/>
        <dbReference type="ChEBI" id="CHEBI:15377"/>
        <dbReference type="ChEBI" id="CHEBI:15378"/>
        <dbReference type="ChEBI" id="CHEBI:30616"/>
        <dbReference type="ChEBI" id="CHEBI:43474"/>
        <dbReference type="ChEBI" id="CHEBI:456216"/>
        <dbReference type="EC" id="5.6.2.4"/>
    </reaction>
</comment>
<keyword evidence="4 9" id="KW-0067">ATP-binding</keyword>
<keyword evidence="11" id="KW-0269">Exonuclease</keyword>
<keyword evidence="1 9" id="KW-0547">Nucleotide-binding</keyword>
<comment type="caution">
    <text evidence="11">The sequence shown here is derived from an EMBL/GenBank/DDBJ whole genome shotgun (WGS) entry which is preliminary data.</text>
</comment>
<sequence length="470" mass="53690">MQIHPKGKQNEVLALPPKGHIIVLGTAGSGKTTIALLRAKYLSTLHKNDKVLLVAFNNALMEYMRSILHTIPENLIIKNYHKVAYQYLHARGKWPRGTKIADSKETYTLVEEVLTELRKKYAKESTFKRPTQFFVDEISFIEKFGFNDFEEYEGSERIGRSGAYLARKNRKWTYMAYEKYIASRTASGMRYDWDDIAFHVCKDLQEDSSEHLYRHIIVDEGQDLSPTMIRSLVALAAPDGSFTFFGDVAQQIYGSRLSWRDSGIKTNKVWSFDANYRNSGAVTDFAKDITESAYWQKSEDMIDPLPSLAEGPKPLLIKFADRTGEFQWIVKQAIELGQLSSVAVICRTISVRNKFKRLLETTNARFVIIDKYLTNVTYDNGIFLTTFHASKGLEFDHVFLPNLEDDVLPDPNVVEDAISKEEAFSDELKLLYVGATRSKYGLYMTYHDTLSPLFPQTASSYERINGDELG</sequence>
<comment type="catalytic activity">
    <reaction evidence="6">
        <text>Couples ATP hydrolysis with the unwinding of duplex DNA by translocating in the 3'-5' direction.</text>
        <dbReference type="EC" id="5.6.2.4"/>
    </reaction>
</comment>
<dbReference type="PANTHER" id="PTHR11070">
    <property type="entry name" value="UVRD / RECB / PCRA DNA HELICASE FAMILY MEMBER"/>
    <property type="match status" value="1"/>
</dbReference>
<dbReference type="SUPFAM" id="SSF52540">
    <property type="entry name" value="P-loop containing nucleoside triphosphate hydrolases"/>
    <property type="match status" value="1"/>
</dbReference>
<dbReference type="EC" id="5.6.2.4" evidence="7"/>
<organism evidence="11 12">
    <name type="scientific">Selenomonas dianae</name>
    <dbReference type="NCBI Taxonomy" id="135079"/>
    <lineage>
        <taxon>Bacteria</taxon>
        <taxon>Bacillati</taxon>
        <taxon>Bacillota</taxon>
        <taxon>Negativicutes</taxon>
        <taxon>Selenomonadales</taxon>
        <taxon>Selenomonadaceae</taxon>
        <taxon>Selenomonas</taxon>
    </lineage>
</organism>
<keyword evidence="2 9" id="KW-0378">Hydrolase</keyword>
<reference evidence="11 12" key="1">
    <citation type="journal article" date="2019" name="Int. J. Syst. Evol. Microbiol.">
        <title>The Global Catalogue of Microorganisms (GCM) 10K type strain sequencing project: providing services to taxonomists for standard genome sequencing and annotation.</title>
        <authorList>
            <consortium name="The Broad Institute Genomics Platform"/>
            <consortium name="The Broad Institute Genome Sequencing Center for Infectious Disease"/>
            <person name="Wu L."/>
            <person name="Ma J."/>
        </authorList>
    </citation>
    <scope>NUCLEOTIDE SEQUENCE [LARGE SCALE GENOMIC DNA]</scope>
    <source>
        <strain evidence="11 12">JCM 8542</strain>
    </source>
</reference>
<dbReference type="InterPro" id="IPR027417">
    <property type="entry name" value="P-loop_NTPase"/>
</dbReference>
<evidence type="ECO:0000313" key="11">
    <source>
        <dbReference type="EMBL" id="GAA0210260.1"/>
    </source>
</evidence>
<dbReference type="PROSITE" id="PS51198">
    <property type="entry name" value="UVRD_HELICASE_ATP_BIND"/>
    <property type="match status" value="1"/>
</dbReference>
<evidence type="ECO:0000256" key="4">
    <source>
        <dbReference type="ARBA" id="ARBA00022840"/>
    </source>
</evidence>
<evidence type="ECO:0000256" key="6">
    <source>
        <dbReference type="ARBA" id="ARBA00034617"/>
    </source>
</evidence>
<dbReference type="RefSeq" id="WP_304986875.1">
    <property type="nucleotide sequence ID" value="NZ_BAAACR010000008.1"/>
</dbReference>
<name>A0ABN0T2P2_9FIRM</name>
<protein>
    <recommendedName>
        <fullName evidence="7">DNA 3'-5' helicase</fullName>
        <ecNumber evidence="7">5.6.2.4</ecNumber>
    </recommendedName>
</protein>
<keyword evidence="5" id="KW-0413">Isomerase</keyword>